<organism evidence="1 2">
    <name type="scientific">Lactuca virosa</name>
    <dbReference type="NCBI Taxonomy" id="75947"/>
    <lineage>
        <taxon>Eukaryota</taxon>
        <taxon>Viridiplantae</taxon>
        <taxon>Streptophyta</taxon>
        <taxon>Embryophyta</taxon>
        <taxon>Tracheophyta</taxon>
        <taxon>Spermatophyta</taxon>
        <taxon>Magnoliopsida</taxon>
        <taxon>eudicotyledons</taxon>
        <taxon>Gunneridae</taxon>
        <taxon>Pentapetalae</taxon>
        <taxon>asterids</taxon>
        <taxon>campanulids</taxon>
        <taxon>Asterales</taxon>
        <taxon>Asteraceae</taxon>
        <taxon>Cichorioideae</taxon>
        <taxon>Cichorieae</taxon>
        <taxon>Lactucinae</taxon>
        <taxon>Lactuca</taxon>
    </lineage>
</organism>
<evidence type="ECO:0000313" key="2">
    <source>
        <dbReference type="Proteomes" id="UP001157418"/>
    </source>
</evidence>
<dbReference type="AlphaFoldDB" id="A0AAU9M169"/>
<gene>
    <name evidence="1" type="ORF">LVIROSA_LOCUS7385</name>
</gene>
<dbReference type="EMBL" id="CAKMRJ010000621">
    <property type="protein sequence ID" value="CAH1419885.1"/>
    <property type="molecule type" value="Genomic_DNA"/>
</dbReference>
<dbReference type="Proteomes" id="UP001157418">
    <property type="component" value="Unassembled WGS sequence"/>
</dbReference>
<evidence type="ECO:0000313" key="1">
    <source>
        <dbReference type="EMBL" id="CAH1419885.1"/>
    </source>
</evidence>
<keyword evidence="2" id="KW-1185">Reference proteome</keyword>
<protein>
    <submittedName>
        <fullName evidence="1">Uncharacterized protein</fullName>
    </submittedName>
</protein>
<name>A0AAU9M169_9ASTR</name>
<accession>A0AAU9M169</accession>
<sequence>MRFWRFLAEKSVSILPETSIAESLLPSSSFTNFKLIVHLVSGSDVASGHVDNIFQARIVPFTDDRTIVTSAADGQEDGIISESSFSDSRNTVMIKNIPNK</sequence>
<proteinExistence type="predicted"/>
<comment type="caution">
    <text evidence="1">The sequence shown here is derived from an EMBL/GenBank/DDBJ whole genome shotgun (WGS) entry which is preliminary data.</text>
</comment>
<reference evidence="1 2" key="1">
    <citation type="submission" date="2022-01" db="EMBL/GenBank/DDBJ databases">
        <authorList>
            <person name="Xiong W."/>
            <person name="Schranz E."/>
        </authorList>
    </citation>
    <scope>NUCLEOTIDE SEQUENCE [LARGE SCALE GENOMIC DNA]</scope>
</reference>